<accession>A0A182NYW0</accession>
<dbReference type="VEuPathDB" id="VectorBase:ADIR014999"/>
<organism evidence="2 3">
    <name type="scientific">Anopheles dirus</name>
    <dbReference type="NCBI Taxonomy" id="7168"/>
    <lineage>
        <taxon>Eukaryota</taxon>
        <taxon>Metazoa</taxon>
        <taxon>Ecdysozoa</taxon>
        <taxon>Arthropoda</taxon>
        <taxon>Hexapoda</taxon>
        <taxon>Insecta</taxon>
        <taxon>Pterygota</taxon>
        <taxon>Neoptera</taxon>
        <taxon>Endopterygota</taxon>
        <taxon>Diptera</taxon>
        <taxon>Nematocera</taxon>
        <taxon>Culicoidea</taxon>
        <taxon>Culicidae</taxon>
        <taxon>Anophelinae</taxon>
        <taxon>Anopheles</taxon>
    </lineage>
</organism>
<reference evidence="3" key="1">
    <citation type="submission" date="2013-03" db="EMBL/GenBank/DDBJ databases">
        <title>The Genome Sequence of Anopheles dirus WRAIR2.</title>
        <authorList>
            <consortium name="The Broad Institute Genomics Platform"/>
            <person name="Neafsey D.E."/>
            <person name="Walton C."/>
            <person name="Walker B."/>
            <person name="Young S.K."/>
            <person name="Zeng Q."/>
            <person name="Gargeya S."/>
            <person name="Fitzgerald M."/>
            <person name="Haas B."/>
            <person name="Abouelleil A."/>
            <person name="Allen A.W."/>
            <person name="Alvarado L."/>
            <person name="Arachchi H.M."/>
            <person name="Berlin A.M."/>
            <person name="Chapman S.B."/>
            <person name="Gainer-Dewar J."/>
            <person name="Goldberg J."/>
            <person name="Griggs A."/>
            <person name="Gujja S."/>
            <person name="Hansen M."/>
            <person name="Howarth C."/>
            <person name="Imamovic A."/>
            <person name="Ireland A."/>
            <person name="Larimer J."/>
            <person name="McCowan C."/>
            <person name="Murphy C."/>
            <person name="Pearson M."/>
            <person name="Poon T.W."/>
            <person name="Priest M."/>
            <person name="Roberts A."/>
            <person name="Saif S."/>
            <person name="Shea T."/>
            <person name="Sisk P."/>
            <person name="Sykes S."/>
            <person name="Wortman J."/>
            <person name="Nusbaum C."/>
            <person name="Birren B."/>
        </authorList>
    </citation>
    <scope>NUCLEOTIDE SEQUENCE [LARGE SCALE GENOMIC DNA]</scope>
    <source>
        <strain evidence="3">WRAIR2</strain>
    </source>
</reference>
<evidence type="ECO:0000256" key="1">
    <source>
        <dbReference type="SAM" id="Phobius"/>
    </source>
</evidence>
<sequence length="31" mass="3831">MSAIVFLFYNSVLFFIIHDVFYHILSYNEMR</sequence>
<proteinExistence type="predicted"/>
<keyword evidence="3" id="KW-1185">Reference proteome</keyword>
<name>A0A182NYW0_9DIPT</name>
<protein>
    <submittedName>
        <fullName evidence="2">Uncharacterized protein</fullName>
    </submittedName>
</protein>
<keyword evidence="1" id="KW-0812">Transmembrane</keyword>
<dbReference type="Proteomes" id="UP000075884">
    <property type="component" value="Unassembled WGS sequence"/>
</dbReference>
<evidence type="ECO:0000313" key="3">
    <source>
        <dbReference type="Proteomes" id="UP000075884"/>
    </source>
</evidence>
<reference evidence="2" key="2">
    <citation type="submission" date="2020-05" db="UniProtKB">
        <authorList>
            <consortium name="EnsemblMetazoa"/>
        </authorList>
    </citation>
    <scope>IDENTIFICATION</scope>
    <source>
        <strain evidence="2">WRAIR2</strain>
    </source>
</reference>
<evidence type="ECO:0000313" key="2">
    <source>
        <dbReference type="EnsemblMetazoa" id="ADIR014999-PA"/>
    </source>
</evidence>
<keyword evidence="1" id="KW-1133">Transmembrane helix</keyword>
<feature type="transmembrane region" description="Helical" evidence="1">
    <location>
        <begin position="6"/>
        <end position="25"/>
    </location>
</feature>
<dbReference type="AlphaFoldDB" id="A0A182NYW0"/>
<dbReference type="EnsemblMetazoa" id="ADIR014999-RA">
    <property type="protein sequence ID" value="ADIR014999-PA"/>
    <property type="gene ID" value="ADIR014999"/>
</dbReference>
<keyword evidence="1" id="KW-0472">Membrane</keyword>